<feature type="compositionally biased region" description="Gly residues" evidence="1">
    <location>
        <begin position="51"/>
        <end position="64"/>
    </location>
</feature>
<comment type="caution">
    <text evidence="2">The sequence shown here is derived from an EMBL/GenBank/DDBJ whole genome shotgun (WGS) entry which is preliminary data.</text>
</comment>
<accession>A0AAD9XAH9</accession>
<reference evidence="2" key="1">
    <citation type="journal article" date="2023" name="Plant J.">
        <title>Genome sequences and population genomics provide insights into the demographic history, inbreeding, and mutation load of two 'living fossil' tree species of Dipteronia.</title>
        <authorList>
            <person name="Feng Y."/>
            <person name="Comes H.P."/>
            <person name="Chen J."/>
            <person name="Zhu S."/>
            <person name="Lu R."/>
            <person name="Zhang X."/>
            <person name="Li P."/>
            <person name="Qiu J."/>
            <person name="Olsen K.M."/>
            <person name="Qiu Y."/>
        </authorList>
    </citation>
    <scope>NUCLEOTIDE SEQUENCE</scope>
    <source>
        <strain evidence="2">KIB01</strain>
    </source>
</reference>
<feature type="region of interest" description="Disordered" evidence="1">
    <location>
        <begin position="47"/>
        <end position="79"/>
    </location>
</feature>
<dbReference type="EMBL" id="JANJYI010000003">
    <property type="protein sequence ID" value="KAK2655936.1"/>
    <property type="molecule type" value="Genomic_DNA"/>
</dbReference>
<evidence type="ECO:0000313" key="2">
    <source>
        <dbReference type="EMBL" id="KAK2655936.1"/>
    </source>
</evidence>
<gene>
    <name evidence="2" type="ORF">Ddye_008988</name>
</gene>
<dbReference type="Proteomes" id="UP001280121">
    <property type="component" value="Unassembled WGS sequence"/>
</dbReference>
<dbReference type="AlphaFoldDB" id="A0AAD9XAH9"/>
<evidence type="ECO:0000313" key="3">
    <source>
        <dbReference type="Proteomes" id="UP001280121"/>
    </source>
</evidence>
<keyword evidence="3" id="KW-1185">Reference proteome</keyword>
<sequence>MGVQRWRWRWICSDATGGGSEIRGLEEARQRWRWWRMCSDDGDAKLASSRGGDGGAEGCGGGESVGENWGIGKWETLEK</sequence>
<evidence type="ECO:0000256" key="1">
    <source>
        <dbReference type="SAM" id="MobiDB-lite"/>
    </source>
</evidence>
<name>A0AAD9XAH9_9ROSI</name>
<protein>
    <submittedName>
        <fullName evidence="2">Uncharacterized protein</fullName>
    </submittedName>
</protein>
<proteinExistence type="predicted"/>
<organism evidence="2 3">
    <name type="scientific">Dipteronia dyeriana</name>
    <dbReference type="NCBI Taxonomy" id="168575"/>
    <lineage>
        <taxon>Eukaryota</taxon>
        <taxon>Viridiplantae</taxon>
        <taxon>Streptophyta</taxon>
        <taxon>Embryophyta</taxon>
        <taxon>Tracheophyta</taxon>
        <taxon>Spermatophyta</taxon>
        <taxon>Magnoliopsida</taxon>
        <taxon>eudicotyledons</taxon>
        <taxon>Gunneridae</taxon>
        <taxon>Pentapetalae</taxon>
        <taxon>rosids</taxon>
        <taxon>malvids</taxon>
        <taxon>Sapindales</taxon>
        <taxon>Sapindaceae</taxon>
        <taxon>Hippocastanoideae</taxon>
        <taxon>Acereae</taxon>
        <taxon>Dipteronia</taxon>
    </lineage>
</organism>